<keyword evidence="13 16" id="KW-0675">Receptor</keyword>
<keyword evidence="4" id="KW-0723">Serine/threonine-protein kinase</keyword>
<protein>
    <recommendedName>
        <fullName evidence="3">receptor protein serine/threonine kinase</fullName>
        <ecNumber evidence="3">2.7.11.30</ecNumber>
    </recommendedName>
</protein>
<feature type="region of interest" description="Disordered" evidence="14">
    <location>
        <begin position="177"/>
        <end position="254"/>
    </location>
</feature>
<dbReference type="PANTHER" id="PTHR23255">
    <property type="entry name" value="TRANSFORMING GROWTH FACTOR-BETA RECEPTOR TYPE I AND II"/>
    <property type="match status" value="1"/>
</dbReference>
<keyword evidence="7" id="KW-0732">Signal</keyword>
<evidence type="ECO:0000256" key="7">
    <source>
        <dbReference type="ARBA" id="ARBA00022729"/>
    </source>
</evidence>
<evidence type="ECO:0000256" key="11">
    <source>
        <dbReference type="ARBA" id="ARBA00022989"/>
    </source>
</evidence>
<dbReference type="InterPro" id="IPR000333">
    <property type="entry name" value="TGFB_receptor"/>
</dbReference>
<keyword evidence="9" id="KW-0418">Kinase</keyword>
<feature type="domain" description="Protein kinase" evidence="15">
    <location>
        <begin position="1"/>
        <end position="176"/>
    </location>
</feature>
<evidence type="ECO:0000256" key="13">
    <source>
        <dbReference type="ARBA" id="ARBA00023170"/>
    </source>
</evidence>
<dbReference type="GO" id="GO:0005524">
    <property type="term" value="F:ATP binding"/>
    <property type="evidence" value="ECO:0007669"/>
    <property type="project" value="UniProtKB-KW"/>
</dbReference>
<evidence type="ECO:0000256" key="10">
    <source>
        <dbReference type="ARBA" id="ARBA00022840"/>
    </source>
</evidence>
<evidence type="ECO:0000256" key="5">
    <source>
        <dbReference type="ARBA" id="ARBA00022679"/>
    </source>
</evidence>
<accession>A0A6G0J628</accession>
<evidence type="ECO:0000256" key="9">
    <source>
        <dbReference type="ARBA" id="ARBA00022777"/>
    </source>
</evidence>
<evidence type="ECO:0000256" key="1">
    <source>
        <dbReference type="ARBA" id="ARBA00004479"/>
    </source>
</evidence>
<evidence type="ECO:0000256" key="3">
    <source>
        <dbReference type="ARBA" id="ARBA00012401"/>
    </source>
</evidence>
<organism evidence="16 17">
    <name type="scientific">Larimichthys crocea</name>
    <name type="common">Large yellow croaker</name>
    <name type="synonym">Pseudosciaena crocea</name>
    <dbReference type="NCBI Taxonomy" id="215358"/>
    <lineage>
        <taxon>Eukaryota</taxon>
        <taxon>Metazoa</taxon>
        <taxon>Chordata</taxon>
        <taxon>Craniata</taxon>
        <taxon>Vertebrata</taxon>
        <taxon>Euteleostomi</taxon>
        <taxon>Actinopterygii</taxon>
        <taxon>Neopterygii</taxon>
        <taxon>Teleostei</taxon>
        <taxon>Neoteleostei</taxon>
        <taxon>Acanthomorphata</taxon>
        <taxon>Eupercaria</taxon>
        <taxon>Sciaenidae</taxon>
        <taxon>Larimichthys</taxon>
    </lineage>
</organism>
<dbReference type="Gene3D" id="1.10.510.10">
    <property type="entry name" value="Transferase(Phosphotransferase) domain 1"/>
    <property type="match status" value="1"/>
</dbReference>
<keyword evidence="12" id="KW-0472">Membrane</keyword>
<dbReference type="InterPro" id="IPR000719">
    <property type="entry name" value="Prot_kinase_dom"/>
</dbReference>
<dbReference type="SUPFAM" id="SSF56112">
    <property type="entry name" value="Protein kinase-like (PK-like)"/>
    <property type="match status" value="1"/>
</dbReference>
<keyword evidence="10" id="KW-0067">ATP-binding</keyword>
<sequence length="254" mass="27791">MAGSIARGLAHLHSDTTLSGVPKVPVAHRDLKSSNIVVKSRRECALCDFGLALRLDLSLTVDDFANSGQVGTARYMAPEVLESRVNLEDLEAFKQMDVYSMSLVLWEMASRCHAIGALCGQHERPVLRDRGRPDIPSVWTQHQGMSVFCSTITECWDHDPEARLTAHCVVERFNALQQEEEGGGQEEEEEEGLRREADGEEDGEREKDSETPEDQIPLTGASSPCPPLQSPQSDSKRGGTAVSHDSLVHTGSAV</sequence>
<dbReference type="Pfam" id="PF00069">
    <property type="entry name" value="Pkinase"/>
    <property type="match status" value="1"/>
</dbReference>
<dbReference type="Proteomes" id="UP000424527">
    <property type="component" value="Unassembled WGS sequence"/>
</dbReference>
<keyword evidence="5" id="KW-0808">Transferase</keyword>
<evidence type="ECO:0000313" key="16">
    <source>
        <dbReference type="EMBL" id="KAE8299057.1"/>
    </source>
</evidence>
<evidence type="ECO:0000313" key="17">
    <source>
        <dbReference type="Proteomes" id="UP000424527"/>
    </source>
</evidence>
<evidence type="ECO:0000256" key="4">
    <source>
        <dbReference type="ARBA" id="ARBA00022527"/>
    </source>
</evidence>
<evidence type="ECO:0000256" key="2">
    <source>
        <dbReference type="ARBA" id="ARBA00009605"/>
    </source>
</evidence>
<dbReference type="PANTHER" id="PTHR23255:SF51">
    <property type="entry name" value="TGF-BETA RECEPTOR TYPE-2"/>
    <property type="match status" value="1"/>
</dbReference>
<dbReference type="InterPro" id="IPR008271">
    <property type="entry name" value="Ser/Thr_kinase_AS"/>
</dbReference>
<dbReference type="EC" id="2.7.11.30" evidence="3"/>
<keyword evidence="17" id="KW-1185">Reference proteome</keyword>
<dbReference type="PROSITE" id="PS00108">
    <property type="entry name" value="PROTEIN_KINASE_ST"/>
    <property type="match status" value="1"/>
</dbReference>
<feature type="compositionally biased region" description="Acidic residues" evidence="14">
    <location>
        <begin position="178"/>
        <end position="191"/>
    </location>
</feature>
<evidence type="ECO:0000259" key="15">
    <source>
        <dbReference type="PROSITE" id="PS50011"/>
    </source>
</evidence>
<gene>
    <name evidence="16" type="ORF">D5F01_LYC01443</name>
</gene>
<keyword evidence="6" id="KW-0812">Transmembrane</keyword>
<keyword evidence="8" id="KW-0547">Nucleotide-binding</keyword>
<name>A0A6G0J628_LARCR</name>
<dbReference type="GO" id="GO:0043235">
    <property type="term" value="C:receptor complex"/>
    <property type="evidence" value="ECO:0007669"/>
    <property type="project" value="TreeGrafter"/>
</dbReference>
<evidence type="ECO:0000256" key="14">
    <source>
        <dbReference type="SAM" id="MobiDB-lite"/>
    </source>
</evidence>
<evidence type="ECO:0000256" key="12">
    <source>
        <dbReference type="ARBA" id="ARBA00023136"/>
    </source>
</evidence>
<evidence type="ECO:0000256" key="8">
    <source>
        <dbReference type="ARBA" id="ARBA00022741"/>
    </source>
</evidence>
<comment type="caution">
    <text evidence="16">The sequence shown here is derived from an EMBL/GenBank/DDBJ whole genome shotgun (WGS) entry which is preliminary data.</text>
</comment>
<dbReference type="GO" id="GO:0005886">
    <property type="term" value="C:plasma membrane"/>
    <property type="evidence" value="ECO:0007669"/>
    <property type="project" value="TreeGrafter"/>
</dbReference>
<keyword evidence="11" id="KW-1133">Transmembrane helix</keyword>
<dbReference type="GO" id="GO:0007507">
    <property type="term" value="P:heart development"/>
    <property type="evidence" value="ECO:0007669"/>
    <property type="project" value="TreeGrafter"/>
</dbReference>
<comment type="subcellular location">
    <subcellularLocation>
        <location evidence="1">Membrane</location>
        <topology evidence="1">Single-pass type I membrane protein</topology>
    </subcellularLocation>
</comment>
<dbReference type="SMART" id="SM00220">
    <property type="entry name" value="S_TKc"/>
    <property type="match status" value="1"/>
</dbReference>
<dbReference type="GO" id="GO:0071363">
    <property type="term" value="P:cellular response to growth factor stimulus"/>
    <property type="evidence" value="ECO:0007669"/>
    <property type="project" value="TreeGrafter"/>
</dbReference>
<reference evidence="16 17" key="1">
    <citation type="submission" date="2019-07" db="EMBL/GenBank/DDBJ databases">
        <title>Chromosome genome assembly for large yellow croaker.</title>
        <authorList>
            <person name="Xiao S."/>
        </authorList>
    </citation>
    <scope>NUCLEOTIDE SEQUENCE [LARGE SCALE GENOMIC DNA]</scope>
    <source>
        <strain evidence="16">JMULYC20181020</strain>
        <tissue evidence="16">Muscle</tissue>
    </source>
</reference>
<dbReference type="EMBL" id="REGW02000002">
    <property type="protein sequence ID" value="KAE8299057.1"/>
    <property type="molecule type" value="Genomic_DNA"/>
</dbReference>
<evidence type="ECO:0000256" key="6">
    <source>
        <dbReference type="ARBA" id="ARBA00022692"/>
    </source>
</evidence>
<dbReference type="InterPro" id="IPR011009">
    <property type="entry name" value="Kinase-like_dom_sf"/>
</dbReference>
<comment type="similarity">
    <text evidence="2">Belongs to the protein kinase superfamily. TKL Ser/Thr protein kinase family. TGFB receptor subfamily.</text>
</comment>
<dbReference type="GO" id="GO:0004675">
    <property type="term" value="F:transmembrane receptor protein serine/threonine kinase activity"/>
    <property type="evidence" value="ECO:0007669"/>
    <property type="project" value="UniProtKB-EC"/>
</dbReference>
<proteinExistence type="inferred from homology"/>
<dbReference type="AlphaFoldDB" id="A0A6G0J628"/>
<dbReference type="PROSITE" id="PS50011">
    <property type="entry name" value="PROTEIN_KINASE_DOM"/>
    <property type="match status" value="1"/>
</dbReference>